<evidence type="ECO:0000256" key="1">
    <source>
        <dbReference type="ARBA" id="ARBA00010799"/>
    </source>
</evidence>
<evidence type="ECO:0000256" key="8">
    <source>
        <dbReference type="ARBA" id="ARBA00023136"/>
    </source>
</evidence>
<dbReference type="HAMAP" id="MF_03113">
    <property type="entry name" value="Get1"/>
    <property type="match status" value="1"/>
</dbReference>
<feature type="transmembrane region" description="Helical" evidence="10">
    <location>
        <begin position="6"/>
        <end position="24"/>
    </location>
</feature>
<dbReference type="GO" id="GO:0043495">
    <property type="term" value="F:protein-membrane adaptor activity"/>
    <property type="evidence" value="ECO:0007669"/>
    <property type="project" value="TreeGrafter"/>
</dbReference>
<accession>A0A8J2X509</accession>
<dbReference type="Gene3D" id="1.10.287.660">
    <property type="entry name" value="Helix hairpin bin"/>
    <property type="match status" value="1"/>
</dbReference>
<dbReference type="GO" id="GO:0000139">
    <property type="term" value="C:Golgi membrane"/>
    <property type="evidence" value="ECO:0007669"/>
    <property type="project" value="UniProtKB-SubCell"/>
</dbReference>
<evidence type="ECO:0000256" key="3">
    <source>
        <dbReference type="ARBA" id="ARBA00022692"/>
    </source>
</evidence>
<dbReference type="GO" id="GO:0071816">
    <property type="term" value="P:tail-anchored membrane protein insertion into ER membrane"/>
    <property type="evidence" value="ECO:0007669"/>
    <property type="project" value="InterPro"/>
</dbReference>
<evidence type="ECO:0000313" key="12">
    <source>
        <dbReference type="Proteomes" id="UP000019375"/>
    </source>
</evidence>
<dbReference type="GO" id="GO:0016192">
    <property type="term" value="P:vesicle-mediated transport"/>
    <property type="evidence" value="ECO:0007669"/>
    <property type="project" value="UniProtKB-KW"/>
</dbReference>
<dbReference type="PANTHER" id="PTHR42650">
    <property type="entry name" value="TAIL-ANCHORED PROTEIN INSERTION RECEPTOR WRB"/>
    <property type="match status" value="1"/>
</dbReference>
<reference evidence="12" key="1">
    <citation type="journal article" date="2013" name="Genome Announc.">
        <title>Genome sequence of the food spoilage yeast Zygosaccharomyces bailii CLIB 213(T).</title>
        <authorList>
            <person name="Galeote V."/>
            <person name="Bigey F."/>
            <person name="Devillers H."/>
            <person name="Neuveglise C."/>
            <person name="Dequin S."/>
        </authorList>
    </citation>
    <scope>NUCLEOTIDE SEQUENCE [LARGE SCALE GENOMIC DNA]</scope>
    <source>
        <strain evidence="12">CLIB 213 / ATCC 58445 / CBS 680 / CCRC 21525 / NBRC 1098 / NCYC 1416 / NRRL Y-2227</strain>
    </source>
</reference>
<evidence type="ECO:0000256" key="10">
    <source>
        <dbReference type="SAM" id="Phobius"/>
    </source>
</evidence>
<dbReference type="InterPro" id="IPR028945">
    <property type="entry name" value="Get1"/>
</dbReference>
<keyword evidence="2 9" id="KW-0813">Transport</keyword>
<feature type="topological domain" description="Cytoplasmic" evidence="9">
    <location>
        <begin position="194"/>
        <end position="247"/>
    </location>
</feature>
<dbReference type="PANTHER" id="PTHR42650:SF1">
    <property type="entry name" value="GUIDED ENTRY OF TAIL-ANCHORED PROTEINS FACTOR 1"/>
    <property type="match status" value="1"/>
</dbReference>
<evidence type="ECO:0000256" key="9">
    <source>
        <dbReference type="HAMAP-Rule" id="MF_03113"/>
    </source>
</evidence>
<proteinExistence type="inferred from homology"/>
<comment type="function">
    <text evidence="9">Required for the post-translational delivery of tail-anchored (TA) proteins to the endoplasmic reticulum. Together with GET2, acts as a membrane receptor for soluble GET3, which recognizes and selectively binds the transmembrane domain of TA proteins in the cytosol. The GET complex cooperates with the HDEL receptor ERD2 to mediate the ATP-dependent retrieval of resident ER proteins that contain a C-terminal H-D-E-L retention signal from the Golgi to the ER.</text>
</comment>
<dbReference type="GO" id="GO:0005789">
    <property type="term" value="C:endoplasmic reticulum membrane"/>
    <property type="evidence" value="ECO:0007669"/>
    <property type="project" value="UniProtKB-SubCell"/>
</dbReference>
<evidence type="ECO:0000313" key="11">
    <source>
        <dbReference type="EMBL" id="CDF87541.1"/>
    </source>
</evidence>
<gene>
    <name evidence="9" type="primary">GET1</name>
    <name evidence="11" type="ORF">BN860_08746g</name>
</gene>
<protein>
    <recommendedName>
        <fullName evidence="9">Golgi to ER traffic protein 1</fullName>
    </recommendedName>
    <alternativeName>
        <fullName evidence="9">Guided entry of tail-anchored proteins 1</fullName>
    </alternativeName>
</protein>
<evidence type="ECO:0000256" key="4">
    <source>
        <dbReference type="ARBA" id="ARBA00022824"/>
    </source>
</evidence>
<organism evidence="11 12">
    <name type="scientific">Zygosaccharomyces bailii (strain CLIB 213 / ATCC 58445 / CBS 680 / BCRC 21525 / NBRC 1098 / NCYC 1416 / NRRL Y-2227)</name>
    <dbReference type="NCBI Taxonomy" id="1333698"/>
    <lineage>
        <taxon>Eukaryota</taxon>
        <taxon>Fungi</taxon>
        <taxon>Dikarya</taxon>
        <taxon>Ascomycota</taxon>
        <taxon>Saccharomycotina</taxon>
        <taxon>Saccharomycetes</taxon>
        <taxon>Saccharomycetales</taxon>
        <taxon>Saccharomycetaceae</taxon>
        <taxon>Zygosaccharomyces</taxon>
    </lineage>
</organism>
<sequence>MESSSWVVYLCLFFIFLTKLLEYTSSYHDRWLSQLSITPQTRRVSQKYHETFQQRVNLQEENRSLSAQDNYARWTKNNRKLSELDKQLAKLREELQMSTASSRKFFSNAKLLGLTVPFWIVKIWKRGHIVYSLPRADLFPKIVNGVWARGWLYLVLAPLNFLRKGSFVTADYVNVGVSLGIWIWALQKTVNTVEFLVQQLLLNDVVPPPKEKSTKCAARTFKPSKTTCQASAPNFQYEITDDKIELD</sequence>
<evidence type="ECO:0000256" key="7">
    <source>
        <dbReference type="ARBA" id="ARBA00023054"/>
    </source>
</evidence>
<comment type="subunit">
    <text evidence="9">Component of the Golgi to ER traffic (GET) complex, which is composed of GET1, GET2 and GET3. Within the complex, GET1 and GET2 form a heterotetramer which is stabilized by phosphatidylinositol binding and which binds to the GET3 homodimer.</text>
</comment>
<feature type="coiled-coil region" evidence="9">
    <location>
        <begin position="74"/>
        <end position="101"/>
    </location>
</feature>
<dbReference type="AlphaFoldDB" id="A0A8J2X509"/>
<dbReference type="Proteomes" id="UP000019375">
    <property type="component" value="Unassembled WGS sequence"/>
</dbReference>
<comment type="similarity">
    <text evidence="1 9">Belongs to the WRB/GET1 family.</text>
</comment>
<dbReference type="Pfam" id="PF04420">
    <property type="entry name" value="CHD5"/>
    <property type="match status" value="1"/>
</dbReference>
<keyword evidence="5 9" id="KW-0931">ER-Golgi transport</keyword>
<evidence type="ECO:0000256" key="6">
    <source>
        <dbReference type="ARBA" id="ARBA00022989"/>
    </source>
</evidence>
<dbReference type="EMBL" id="HG316454">
    <property type="protein sequence ID" value="CDF87541.1"/>
    <property type="molecule type" value="Genomic_DNA"/>
</dbReference>
<feature type="topological domain" description="Lumenal" evidence="9">
    <location>
        <begin position="1"/>
        <end position="4"/>
    </location>
</feature>
<evidence type="ECO:0000256" key="2">
    <source>
        <dbReference type="ARBA" id="ARBA00022448"/>
    </source>
</evidence>
<keyword evidence="4 9" id="KW-0256">Endoplasmic reticulum</keyword>
<keyword evidence="3 9" id="KW-0812">Transmembrane</keyword>
<dbReference type="InterPro" id="IPR027538">
    <property type="entry name" value="Get1_fungi"/>
</dbReference>
<keyword evidence="9" id="KW-0333">Golgi apparatus</keyword>
<dbReference type="InterPro" id="IPR029012">
    <property type="entry name" value="Helix_hairpin_bin_sf"/>
</dbReference>
<comment type="subcellular location">
    <subcellularLocation>
        <location evidence="9">Endoplasmic reticulum membrane</location>
        <topology evidence="9">Multi-pass membrane protein</topology>
    </subcellularLocation>
    <subcellularLocation>
        <location evidence="9">Golgi apparatus membrane</location>
        <topology evidence="9">Multi-pass membrane protein</topology>
    </subcellularLocation>
</comment>
<dbReference type="OrthoDB" id="69461at2759"/>
<keyword evidence="12" id="KW-1185">Reference proteome</keyword>
<name>A0A8J2X509_ZYGB2</name>
<keyword evidence="8 9" id="KW-0472">Membrane</keyword>
<dbReference type="GO" id="GO:0043529">
    <property type="term" value="C:GET complex"/>
    <property type="evidence" value="ECO:0007669"/>
    <property type="project" value="UniProtKB-UniRule"/>
</dbReference>
<comment type="caution">
    <text evidence="9">Lacks conserved residue(s) required for the propagation of feature annotation.</text>
</comment>
<evidence type="ECO:0000256" key="5">
    <source>
        <dbReference type="ARBA" id="ARBA00022892"/>
    </source>
</evidence>
<keyword evidence="7 9" id="KW-0175">Coiled coil</keyword>
<keyword evidence="6 9" id="KW-1133">Transmembrane helix</keyword>